<evidence type="ECO:0000256" key="1">
    <source>
        <dbReference type="SAM" id="MobiDB-lite"/>
    </source>
</evidence>
<protein>
    <submittedName>
        <fullName evidence="2">Phosphohistidine phosphatase</fullName>
    </submittedName>
</protein>
<dbReference type="SMART" id="SM00855">
    <property type="entry name" value="PGAM"/>
    <property type="match status" value="1"/>
</dbReference>
<organism evidence="2 3">
    <name type="scientific">Barrientosiimonas humi</name>
    <dbReference type="NCBI Taxonomy" id="999931"/>
    <lineage>
        <taxon>Bacteria</taxon>
        <taxon>Bacillati</taxon>
        <taxon>Actinomycetota</taxon>
        <taxon>Actinomycetes</taxon>
        <taxon>Micrococcales</taxon>
        <taxon>Dermacoccaceae</taxon>
        <taxon>Barrientosiimonas</taxon>
    </lineage>
</organism>
<comment type="caution">
    <text evidence="2">The sequence shown here is derived from an EMBL/GenBank/DDBJ whole genome shotgun (WGS) entry which is preliminary data.</text>
</comment>
<accession>A0A542X9P8</accession>
<feature type="region of interest" description="Disordered" evidence="1">
    <location>
        <begin position="17"/>
        <end position="36"/>
    </location>
</feature>
<dbReference type="InterPro" id="IPR013078">
    <property type="entry name" value="His_Pase_superF_clade-1"/>
</dbReference>
<keyword evidence="3" id="KW-1185">Reference proteome</keyword>
<reference evidence="2 3" key="1">
    <citation type="submission" date="2019-06" db="EMBL/GenBank/DDBJ databases">
        <title>Sequencing the genomes of 1000 actinobacteria strains.</title>
        <authorList>
            <person name="Klenk H.-P."/>
        </authorList>
    </citation>
    <scope>NUCLEOTIDE SEQUENCE [LARGE SCALE GENOMIC DNA]</scope>
    <source>
        <strain evidence="2 3">DSM 24617</strain>
    </source>
</reference>
<dbReference type="Proteomes" id="UP000318336">
    <property type="component" value="Unassembled WGS sequence"/>
</dbReference>
<proteinExistence type="predicted"/>
<name>A0A542X9P8_9MICO</name>
<evidence type="ECO:0000313" key="2">
    <source>
        <dbReference type="EMBL" id="TQL32555.1"/>
    </source>
</evidence>
<dbReference type="CDD" id="cd07067">
    <property type="entry name" value="HP_PGM_like"/>
    <property type="match status" value="1"/>
</dbReference>
<evidence type="ECO:0000313" key="3">
    <source>
        <dbReference type="Proteomes" id="UP000318336"/>
    </source>
</evidence>
<dbReference type="PANTHER" id="PTHR47623">
    <property type="entry name" value="OS09G0287300 PROTEIN"/>
    <property type="match status" value="1"/>
</dbReference>
<sequence>MNDAPTRTLVLLRHAKAEDSSTAQTDHERALSPRGRADAAAAGEWLKEQEIAPTLVLCSTALRTRETWAAVSETSGFGGLVEHERRIYNAPVEQLLQVVQGADDDARVVALVGHSPGVPGLAATLAGEGSDADALRTLQEGYPTCTIAVLEITGDWADLAPGSARLLAVHTARDGAEA</sequence>
<dbReference type="EMBL" id="VFOK01000001">
    <property type="protein sequence ID" value="TQL32555.1"/>
    <property type="molecule type" value="Genomic_DNA"/>
</dbReference>
<dbReference type="InterPro" id="IPR029033">
    <property type="entry name" value="His_PPase_superfam"/>
</dbReference>
<dbReference type="PANTHER" id="PTHR47623:SF1">
    <property type="entry name" value="OS09G0287300 PROTEIN"/>
    <property type="match status" value="1"/>
</dbReference>
<gene>
    <name evidence="2" type="ORF">FB554_0681</name>
</gene>
<dbReference type="OrthoDB" id="9810154at2"/>
<dbReference type="AlphaFoldDB" id="A0A542X9P8"/>
<dbReference type="RefSeq" id="WP_142004633.1">
    <property type="nucleotide sequence ID" value="NZ_CAJTBP010000001.1"/>
</dbReference>
<dbReference type="Pfam" id="PF00300">
    <property type="entry name" value="His_Phos_1"/>
    <property type="match status" value="1"/>
</dbReference>
<dbReference type="SUPFAM" id="SSF53254">
    <property type="entry name" value="Phosphoglycerate mutase-like"/>
    <property type="match status" value="1"/>
</dbReference>
<dbReference type="Gene3D" id="3.40.50.1240">
    <property type="entry name" value="Phosphoglycerate mutase-like"/>
    <property type="match status" value="1"/>
</dbReference>